<dbReference type="InterPro" id="IPR038713">
    <property type="entry name" value="Terminase_Gp1_N_sf"/>
</dbReference>
<organism evidence="2 3">
    <name type="scientific">Erwinia phage Pavtok</name>
    <dbReference type="NCBI Taxonomy" id="2267655"/>
    <lineage>
        <taxon>Viruses</taxon>
        <taxon>Duplodnaviria</taxon>
        <taxon>Heunggongvirae</taxon>
        <taxon>Uroviricota</taxon>
        <taxon>Caudoviricetes</taxon>
        <taxon>Pavtokvirus</taxon>
        <taxon>Pavtokvirus pavtok</taxon>
    </lineage>
</organism>
<dbReference type="EMBL" id="MH426726">
    <property type="protein sequence ID" value="AXF51429.1"/>
    <property type="molecule type" value="Genomic_DNA"/>
</dbReference>
<dbReference type="Gene3D" id="1.10.10.1400">
    <property type="entry name" value="Terminase, small subunit, N-terminal DNA-binding domain, HTH motif"/>
    <property type="match status" value="1"/>
</dbReference>
<feature type="region of interest" description="Disordered" evidence="1">
    <location>
        <begin position="1"/>
        <end position="24"/>
    </location>
</feature>
<feature type="compositionally biased region" description="Basic residues" evidence="1">
    <location>
        <begin position="7"/>
        <end position="21"/>
    </location>
</feature>
<proteinExistence type="predicted"/>
<gene>
    <name evidence="2" type="ORF">PAVTOK_1</name>
</gene>
<evidence type="ECO:0000256" key="1">
    <source>
        <dbReference type="SAM" id="MobiDB-lite"/>
    </source>
</evidence>
<dbReference type="Pfam" id="PF03592">
    <property type="entry name" value="Terminase_2"/>
    <property type="match status" value="1"/>
</dbReference>
<name>A0A345BLV8_9CAUD</name>
<feature type="region of interest" description="Disordered" evidence="1">
    <location>
        <begin position="147"/>
        <end position="174"/>
    </location>
</feature>
<dbReference type="GO" id="GO:0051276">
    <property type="term" value="P:chromosome organization"/>
    <property type="evidence" value="ECO:0007669"/>
    <property type="project" value="InterPro"/>
</dbReference>
<evidence type="ECO:0000313" key="2">
    <source>
        <dbReference type="EMBL" id="AXF51429.1"/>
    </source>
</evidence>
<keyword evidence="3" id="KW-1185">Reference proteome</keyword>
<accession>A0A345BLV8</accession>
<protein>
    <submittedName>
        <fullName evidence="2">Putative terminase small subunit</fullName>
    </submittedName>
</protein>
<dbReference type="Proteomes" id="UP000260529">
    <property type="component" value="Segment"/>
</dbReference>
<reference evidence="3" key="1">
    <citation type="submission" date="2018-06" db="EMBL/GenBank/DDBJ databases">
        <authorList>
            <person name="Sharma R."/>
            <person name="Hughes J."/>
            <person name="Breakwell D.P."/>
            <person name="Hope S."/>
            <person name="Grose J.H."/>
        </authorList>
    </citation>
    <scope>NUCLEOTIDE SEQUENCE [LARGE SCALE GENOMIC DNA]</scope>
</reference>
<sequence>MPTKKKPETKRKSAGATKRSRTTPYKDALTADQQRFVDELLSDEHMIGWRAYQRAYKCSNQRSCEQSASRLLSLVKVQEAIKKGMAARSERIQYGQDELLRRLVYIATADANEIVHYRRDCCRHCHGVEHQYQWRDRDEFAKALIAATEGDDDDERTPAPLPTDEGGYGFDPKREPHPECPKCDGDGYGHMHVNDTRFLSGPARLLYAGMEITKEGIKPKMHDQMAAAQMVARHLGMFNDKLTLKGDKENPLVALLESLPGATLKPVDD</sequence>
<dbReference type="InterPro" id="IPR005335">
    <property type="entry name" value="Terminase_ssu"/>
</dbReference>
<evidence type="ECO:0000313" key="3">
    <source>
        <dbReference type="Proteomes" id="UP000260529"/>
    </source>
</evidence>